<dbReference type="EMBL" id="CM000139">
    <property type="protein sequence ID" value="EEE57155.1"/>
    <property type="molecule type" value="Genomic_DNA"/>
</dbReference>
<evidence type="ECO:0000313" key="1">
    <source>
        <dbReference type="EMBL" id="EEE57155.1"/>
    </source>
</evidence>
<reference evidence="1" key="1">
    <citation type="journal article" date="2005" name="PLoS Biol.">
        <title>The genomes of Oryza sativa: a history of duplications.</title>
        <authorList>
            <person name="Yu J."/>
            <person name="Wang J."/>
            <person name="Lin W."/>
            <person name="Li S."/>
            <person name="Li H."/>
            <person name="Zhou J."/>
            <person name="Ni P."/>
            <person name="Dong W."/>
            <person name="Hu S."/>
            <person name="Zeng C."/>
            <person name="Zhang J."/>
            <person name="Zhang Y."/>
            <person name="Li R."/>
            <person name="Xu Z."/>
            <person name="Li S."/>
            <person name="Li X."/>
            <person name="Zheng H."/>
            <person name="Cong L."/>
            <person name="Lin L."/>
            <person name="Yin J."/>
            <person name="Geng J."/>
            <person name="Li G."/>
            <person name="Shi J."/>
            <person name="Liu J."/>
            <person name="Lv H."/>
            <person name="Li J."/>
            <person name="Wang J."/>
            <person name="Deng Y."/>
            <person name="Ran L."/>
            <person name="Shi X."/>
            <person name="Wang X."/>
            <person name="Wu Q."/>
            <person name="Li C."/>
            <person name="Ren X."/>
            <person name="Wang J."/>
            <person name="Wang X."/>
            <person name="Li D."/>
            <person name="Liu D."/>
            <person name="Zhang X."/>
            <person name="Ji Z."/>
            <person name="Zhao W."/>
            <person name="Sun Y."/>
            <person name="Zhang Z."/>
            <person name="Bao J."/>
            <person name="Han Y."/>
            <person name="Dong L."/>
            <person name="Ji J."/>
            <person name="Chen P."/>
            <person name="Wu S."/>
            <person name="Liu J."/>
            <person name="Xiao Y."/>
            <person name="Bu D."/>
            <person name="Tan J."/>
            <person name="Yang L."/>
            <person name="Ye C."/>
            <person name="Zhang J."/>
            <person name="Xu J."/>
            <person name="Zhou Y."/>
            <person name="Yu Y."/>
            <person name="Zhang B."/>
            <person name="Zhuang S."/>
            <person name="Wei H."/>
            <person name="Liu B."/>
            <person name="Lei M."/>
            <person name="Yu H."/>
            <person name="Li Y."/>
            <person name="Xu H."/>
            <person name="Wei S."/>
            <person name="He X."/>
            <person name="Fang L."/>
            <person name="Zhang Z."/>
            <person name="Zhang Y."/>
            <person name="Huang X."/>
            <person name="Su Z."/>
            <person name="Tong W."/>
            <person name="Li J."/>
            <person name="Tong Z."/>
            <person name="Li S."/>
            <person name="Ye J."/>
            <person name="Wang L."/>
            <person name="Fang L."/>
            <person name="Lei T."/>
            <person name="Chen C."/>
            <person name="Chen H."/>
            <person name="Xu Z."/>
            <person name="Li H."/>
            <person name="Huang H."/>
            <person name="Zhang F."/>
            <person name="Xu H."/>
            <person name="Li N."/>
            <person name="Zhao C."/>
            <person name="Li S."/>
            <person name="Dong L."/>
            <person name="Huang Y."/>
            <person name="Li L."/>
            <person name="Xi Y."/>
            <person name="Qi Q."/>
            <person name="Li W."/>
            <person name="Zhang B."/>
            <person name="Hu W."/>
            <person name="Zhang Y."/>
            <person name="Tian X."/>
            <person name="Jiao Y."/>
            <person name="Liang X."/>
            <person name="Jin J."/>
            <person name="Gao L."/>
            <person name="Zheng W."/>
            <person name="Hao B."/>
            <person name="Liu S."/>
            <person name="Wang W."/>
            <person name="Yuan L."/>
            <person name="Cao M."/>
            <person name="McDermott J."/>
            <person name="Samudrala R."/>
            <person name="Wang J."/>
            <person name="Wong G.K."/>
            <person name="Yang H."/>
        </authorList>
    </citation>
    <scope>NUCLEOTIDE SEQUENCE [LARGE SCALE GENOMIC DNA]</scope>
</reference>
<proteinExistence type="predicted"/>
<protein>
    <submittedName>
        <fullName evidence="1">Uncharacterized protein</fullName>
    </submittedName>
</protein>
<dbReference type="AlphaFoldDB" id="B9F0G3"/>
<dbReference type="Proteomes" id="UP000007752">
    <property type="component" value="Chromosome 2"/>
</dbReference>
<accession>B9F0G3</accession>
<reference evidence="1" key="2">
    <citation type="submission" date="2008-12" db="EMBL/GenBank/DDBJ databases">
        <title>Improved gene annotation of the rice (Oryza sativa) genomes.</title>
        <authorList>
            <person name="Wang J."/>
            <person name="Li R."/>
            <person name="Fan W."/>
            <person name="Huang Q."/>
            <person name="Zhang J."/>
            <person name="Zhou Y."/>
            <person name="Hu Y."/>
            <person name="Zi S."/>
            <person name="Li J."/>
            <person name="Ni P."/>
            <person name="Zheng H."/>
            <person name="Zhang Y."/>
            <person name="Zhao M."/>
            <person name="Hao Q."/>
            <person name="McDermott J."/>
            <person name="Samudrala R."/>
            <person name="Kristiansen K."/>
            <person name="Wong G.K.-S."/>
        </authorList>
    </citation>
    <scope>NUCLEOTIDE SEQUENCE</scope>
</reference>
<gene>
    <name evidence="1" type="ORF">OsJ_07071</name>
</gene>
<organism evidence="1">
    <name type="scientific">Oryza sativa subsp. japonica</name>
    <name type="common">Rice</name>
    <dbReference type="NCBI Taxonomy" id="39947"/>
    <lineage>
        <taxon>Eukaryota</taxon>
        <taxon>Viridiplantae</taxon>
        <taxon>Streptophyta</taxon>
        <taxon>Embryophyta</taxon>
        <taxon>Tracheophyta</taxon>
        <taxon>Spermatophyta</taxon>
        <taxon>Magnoliopsida</taxon>
        <taxon>Liliopsida</taxon>
        <taxon>Poales</taxon>
        <taxon>Poaceae</taxon>
        <taxon>BOP clade</taxon>
        <taxon>Oryzoideae</taxon>
        <taxon>Oryzeae</taxon>
        <taxon>Oryzinae</taxon>
        <taxon>Oryza</taxon>
        <taxon>Oryza sativa</taxon>
    </lineage>
</organism>
<name>B9F0G3_ORYSJ</name>
<sequence length="69" mass="7060">MVELSARSATCCTPGSALPVAGETASSRALDAELELVVTRAATPEAGQDCALDEREEDDIRVVAAAAIN</sequence>